<dbReference type="PANTHER" id="PTHR22930:SF227">
    <property type="entry name" value="DDE TNP4 DOMAIN-CONTAINING PROTEIN"/>
    <property type="match status" value="1"/>
</dbReference>
<dbReference type="VEuPathDB" id="VectorBase:RSAN_047750"/>
<evidence type="ECO:0000256" key="7">
    <source>
        <dbReference type="ARBA" id="ARBA00023242"/>
    </source>
</evidence>
<accession>A0A9D4T892</accession>
<keyword evidence="10" id="KW-1185">Reference proteome</keyword>
<proteinExistence type="inferred from homology"/>
<evidence type="ECO:0000313" key="10">
    <source>
        <dbReference type="Proteomes" id="UP000821837"/>
    </source>
</evidence>
<dbReference type="PANTHER" id="PTHR22930">
    <property type="match status" value="1"/>
</dbReference>
<protein>
    <recommendedName>
        <fullName evidence="8">DDE Tnp4 domain-containing protein</fullName>
    </recommendedName>
</protein>
<dbReference type="AlphaFoldDB" id="A0A9D4T892"/>
<organism evidence="9 10">
    <name type="scientific">Rhipicephalus sanguineus</name>
    <name type="common">Brown dog tick</name>
    <name type="synonym">Ixodes sanguineus</name>
    <dbReference type="NCBI Taxonomy" id="34632"/>
    <lineage>
        <taxon>Eukaryota</taxon>
        <taxon>Metazoa</taxon>
        <taxon>Ecdysozoa</taxon>
        <taxon>Arthropoda</taxon>
        <taxon>Chelicerata</taxon>
        <taxon>Arachnida</taxon>
        <taxon>Acari</taxon>
        <taxon>Parasitiformes</taxon>
        <taxon>Ixodida</taxon>
        <taxon>Ixodoidea</taxon>
        <taxon>Ixodidae</taxon>
        <taxon>Rhipicephalinae</taxon>
        <taxon>Rhipicephalus</taxon>
        <taxon>Rhipicephalus</taxon>
    </lineage>
</organism>
<dbReference type="GO" id="GO:0005634">
    <property type="term" value="C:nucleus"/>
    <property type="evidence" value="ECO:0007669"/>
    <property type="project" value="UniProtKB-SubCell"/>
</dbReference>
<dbReference type="GO" id="GO:0004518">
    <property type="term" value="F:nuclease activity"/>
    <property type="evidence" value="ECO:0007669"/>
    <property type="project" value="UniProtKB-KW"/>
</dbReference>
<dbReference type="GO" id="GO:0016787">
    <property type="term" value="F:hydrolase activity"/>
    <property type="evidence" value="ECO:0007669"/>
    <property type="project" value="UniProtKB-KW"/>
</dbReference>
<name>A0A9D4T892_RHISA</name>
<dbReference type="EMBL" id="JABSTV010001245">
    <property type="protein sequence ID" value="KAH7981587.1"/>
    <property type="molecule type" value="Genomic_DNA"/>
</dbReference>
<evidence type="ECO:0000256" key="1">
    <source>
        <dbReference type="ARBA" id="ARBA00001968"/>
    </source>
</evidence>
<reference evidence="9" key="2">
    <citation type="submission" date="2021-09" db="EMBL/GenBank/DDBJ databases">
        <authorList>
            <person name="Jia N."/>
            <person name="Wang J."/>
            <person name="Shi W."/>
            <person name="Du L."/>
            <person name="Sun Y."/>
            <person name="Zhan W."/>
            <person name="Jiang J."/>
            <person name="Wang Q."/>
            <person name="Zhang B."/>
            <person name="Ji P."/>
            <person name="Sakyi L.B."/>
            <person name="Cui X."/>
            <person name="Yuan T."/>
            <person name="Jiang B."/>
            <person name="Yang W."/>
            <person name="Lam T.T.-Y."/>
            <person name="Chang Q."/>
            <person name="Ding S."/>
            <person name="Wang X."/>
            <person name="Zhu J."/>
            <person name="Ruan X."/>
            <person name="Zhao L."/>
            <person name="Wei J."/>
            <person name="Que T."/>
            <person name="Du C."/>
            <person name="Cheng J."/>
            <person name="Dai P."/>
            <person name="Han X."/>
            <person name="Huang E."/>
            <person name="Gao Y."/>
            <person name="Liu J."/>
            <person name="Shao H."/>
            <person name="Ye R."/>
            <person name="Li L."/>
            <person name="Wei W."/>
            <person name="Wang X."/>
            <person name="Wang C."/>
            <person name="Huo Q."/>
            <person name="Li W."/>
            <person name="Guo W."/>
            <person name="Chen H."/>
            <person name="Chen S."/>
            <person name="Zhou L."/>
            <person name="Zhou L."/>
            <person name="Ni X."/>
            <person name="Tian J."/>
            <person name="Zhou Y."/>
            <person name="Sheng Y."/>
            <person name="Liu T."/>
            <person name="Pan Y."/>
            <person name="Xia L."/>
            <person name="Li J."/>
            <person name="Zhao F."/>
            <person name="Cao W."/>
        </authorList>
    </citation>
    <scope>NUCLEOTIDE SEQUENCE</scope>
    <source>
        <strain evidence="9">Rsan-2018</strain>
        <tissue evidence="9">Larvae</tissue>
    </source>
</reference>
<gene>
    <name evidence="9" type="ORF">HPB52_000017</name>
</gene>
<evidence type="ECO:0000256" key="6">
    <source>
        <dbReference type="ARBA" id="ARBA00022801"/>
    </source>
</evidence>
<keyword evidence="5" id="KW-0479">Metal-binding</keyword>
<comment type="cofactor">
    <cofactor evidence="1">
        <name>a divalent metal cation</name>
        <dbReference type="ChEBI" id="CHEBI:60240"/>
    </cofactor>
</comment>
<keyword evidence="4" id="KW-0540">Nuclease</keyword>
<keyword evidence="6" id="KW-0378">Hydrolase</keyword>
<feature type="domain" description="DDE Tnp4" evidence="8">
    <location>
        <begin position="192"/>
        <end position="243"/>
    </location>
</feature>
<dbReference type="GO" id="GO:0046872">
    <property type="term" value="F:metal ion binding"/>
    <property type="evidence" value="ECO:0007669"/>
    <property type="project" value="UniProtKB-KW"/>
</dbReference>
<dbReference type="InterPro" id="IPR027806">
    <property type="entry name" value="HARBI1_dom"/>
</dbReference>
<reference evidence="9" key="1">
    <citation type="journal article" date="2020" name="Cell">
        <title>Large-Scale Comparative Analyses of Tick Genomes Elucidate Their Genetic Diversity and Vector Capacities.</title>
        <authorList>
            <consortium name="Tick Genome and Microbiome Consortium (TIGMIC)"/>
            <person name="Jia N."/>
            <person name="Wang J."/>
            <person name="Shi W."/>
            <person name="Du L."/>
            <person name="Sun Y."/>
            <person name="Zhan W."/>
            <person name="Jiang J.F."/>
            <person name="Wang Q."/>
            <person name="Zhang B."/>
            <person name="Ji P."/>
            <person name="Bell-Sakyi L."/>
            <person name="Cui X.M."/>
            <person name="Yuan T.T."/>
            <person name="Jiang B.G."/>
            <person name="Yang W.F."/>
            <person name="Lam T.T."/>
            <person name="Chang Q.C."/>
            <person name="Ding S.J."/>
            <person name="Wang X.J."/>
            <person name="Zhu J.G."/>
            <person name="Ruan X.D."/>
            <person name="Zhao L."/>
            <person name="Wei J.T."/>
            <person name="Ye R.Z."/>
            <person name="Que T.C."/>
            <person name="Du C.H."/>
            <person name="Zhou Y.H."/>
            <person name="Cheng J.X."/>
            <person name="Dai P.F."/>
            <person name="Guo W.B."/>
            <person name="Han X.H."/>
            <person name="Huang E.J."/>
            <person name="Li L.F."/>
            <person name="Wei W."/>
            <person name="Gao Y.C."/>
            <person name="Liu J.Z."/>
            <person name="Shao H.Z."/>
            <person name="Wang X."/>
            <person name="Wang C.C."/>
            <person name="Yang T.C."/>
            <person name="Huo Q.B."/>
            <person name="Li W."/>
            <person name="Chen H.Y."/>
            <person name="Chen S.E."/>
            <person name="Zhou L.G."/>
            <person name="Ni X.B."/>
            <person name="Tian J.H."/>
            <person name="Sheng Y."/>
            <person name="Liu T."/>
            <person name="Pan Y.S."/>
            <person name="Xia L.Y."/>
            <person name="Li J."/>
            <person name="Zhao F."/>
            <person name="Cao W.C."/>
        </authorList>
    </citation>
    <scope>NUCLEOTIDE SEQUENCE</scope>
    <source>
        <strain evidence="9">Rsan-2018</strain>
    </source>
</reference>
<dbReference type="VEuPathDB" id="VectorBase:RSAN_037817"/>
<comment type="similarity">
    <text evidence="3">Belongs to the HARBI1 family.</text>
</comment>
<keyword evidence="7" id="KW-0539">Nucleus</keyword>
<comment type="subcellular location">
    <subcellularLocation>
        <location evidence="2">Nucleus</location>
    </subcellularLocation>
</comment>
<comment type="caution">
    <text evidence="9">The sequence shown here is derived from an EMBL/GenBank/DDBJ whole genome shotgun (WGS) entry which is preliminary data.</text>
</comment>
<evidence type="ECO:0000256" key="2">
    <source>
        <dbReference type="ARBA" id="ARBA00004123"/>
    </source>
</evidence>
<dbReference type="Proteomes" id="UP000821837">
    <property type="component" value="Chromosome 1"/>
</dbReference>
<dbReference type="Pfam" id="PF13359">
    <property type="entry name" value="DDE_Tnp_4"/>
    <property type="match status" value="1"/>
</dbReference>
<dbReference type="InterPro" id="IPR045249">
    <property type="entry name" value="HARBI1-like"/>
</dbReference>
<evidence type="ECO:0000259" key="8">
    <source>
        <dbReference type="Pfam" id="PF13359"/>
    </source>
</evidence>
<evidence type="ECO:0000256" key="3">
    <source>
        <dbReference type="ARBA" id="ARBA00006958"/>
    </source>
</evidence>
<evidence type="ECO:0000256" key="4">
    <source>
        <dbReference type="ARBA" id="ARBA00022722"/>
    </source>
</evidence>
<sequence>MVASRMDVARRLSAFEFACHAMDVAFSEVHCLPKIPRPALRDRGNPMELYDEEQFHARYRFTKNAVRQLLAMLPLQESGDNRGQPVPPMLQLLMALRFYGAGTFETVTGDLVRIPQSTVCRAVGKVTLLIAKHLQSMLVRFPQPAGFPKVMRDFYEVAEFPGVTGCVDCTHVRINSPGGDDAKCSVTAKAISPSMCRYQKAQIKTRNVVERAFGVWKRRFPCLDMGMQHKAKNIVLIITACAARNRSLQLKGSHNLPPTLQRQTEQCTCHLLIASTTAVQECKHGTCSPERASLR</sequence>
<evidence type="ECO:0000313" key="9">
    <source>
        <dbReference type="EMBL" id="KAH7981587.1"/>
    </source>
</evidence>
<evidence type="ECO:0000256" key="5">
    <source>
        <dbReference type="ARBA" id="ARBA00022723"/>
    </source>
</evidence>